<feature type="compositionally biased region" description="Basic and acidic residues" evidence="1">
    <location>
        <begin position="1819"/>
        <end position="1839"/>
    </location>
</feature>
<gene>
    <name evidence="2" type="ORF">O181_019297</name>
</gene>
<feature type="compositionally biased region" description="Polar residues" evidence="1">
    <location>
        <begin position="989"/>
        <end position="999"/>
    </location>
</feature>
<sequence length="2261" mass="243321">MPVSQHWHERSLDSHQHHEQRIPNLSLHLASSASPIPSNESTNAMNNNKPGKNTVLMASKDKFASFSTHNPNLSARHKASHTPSSQDQESPGHIIADRTAADINSSSHHYTALEQSTQVVAALLDQAERFEHPKHFNPSSNQPNPSFGTSISNLPGHATQLSGPSHKSSTRVSVPPQQLNAALSAKHLPEFTYTPSAVPLLDSSSLPTTKFTSINDGSQHFLSTPAKNYYSVLYSQSYSPAPPAEKLSGMTIKQVNEARPDNSPFKENKPHHTLFDQSQNYFIPSAEKTHDAMLNKPNSNFILADQQNDPDSIIPHLASSQCNETLSLAQCQARDPISDSHETEPFATCHNIIQSVETSAQDNTSVELPTHDLLVKETSLIVNLHTKPTLPEVPSTQEPINSPPSYEGKSRCNPHSHDLTDNVLILPYQESPTSDTSYSSMEAQSGTSLHHLEAVPSVSTSNDSAPSFLRSEESELFKTYSGPVSQGKDSQENLQEIVDTLGEFSEVTTQTSDECDSNLDSASLHAITNTSVLPEPNVNHSTFASIPTPCIKDDLPAKKEPVQIPFQPGTMPVEEPSSYLEHESVNRPQSPLPKGLHEAQDLFKKESTAAYSTIEAKPAEAPYCKPKIFAQGSKPPLQEASSSQDSSVVWPHFLNVREAQHSNLQSFSENKLVEDTVLSPQNFSMEGDAQLSNQRRSLADNKPAEDLPSAQSESPHSNQTLHLEQKCSHEGNKGVEEAFAAHLDYSDHITAQPTEQDPFTGSAILPKNPLHLNVAQVRDQKRSLEEDAVMYSPIDNQAAVCLKSDHMEEKADALGTSLEPSALPEAPPSSRQPPLLKEIKTYHDNPIKELPLLVTLGQLEPGHATDPQTSPVIAFEEPTAESLADLDPTVASEYTTDIPEDNAMDRPCKAIISEGPCKLMYDHKALRHQFEDAVDQPNSISNTSITTLSVESHAFQPSHTQVELPIRDDPEQIQAPDGILITEDNVASVQDSTSHQCNPSPDARLKSGESQELADSDYKVKEDTKVGKTEDQTFGVANLINDAQPIPRLSEAAEDPKAKLPIDLPAQSEQHQPTAPPVRQSSEVLLSRAVTSMETDHLHAVLPDQENQLVSATGDIHDDPLTERVASPEASFPLQNILVEQNQLQAQTVAGVDKEAPTFSGLVMLSQTSNPYEKPAKAEESAFNVVEEDHADRKISEVVALETMAEPESVAPTNTLIACTVSEGVTSSNYDRSPPKLSGEGVGSAKAVADINADKPTDETLTLQPVASPGTSMPKDTHTEQDQQPVASESSNSKVVTLLETGKSLDKPAEQSEEPVKAHTGVNEPYNTVSVSLPEAPTTNYARSELPQVQGQTVSVLNAGTPPEVAPVLHADKSRGPSCEQVGQPANAVEDFKADPSLHPLPDTTISDTVDSSECPMDVTLVEQDPHQIPLADSTSHTQTLTQTGKSFDMLAEAAEEPVTNVYGDLSNHVPPQLEQQNDDAVAKPKHKTSIQQLSGGTALEFETTSKADKPNQPPAEPVGQLEPSDTPSLEIASQPECAKPDSPIEQEQVLFSGTSSESAKPEEEPRKFTTDASENHATDDVTPCETSTPINVPIELEEQPALIVTHDEAKIPPQPSETTPEADKPHDKSAQPAGQLTIADADAEPSQSAPLSDTPALEIVALPESPLPDPPIEQEQVSFSGTTFESAKPKDEPVEPSNPTAESLSTGSLAEAATSTQTVTLSESETNSNVVVPNNQEKEGGDLVSSSCDPELNHEGSQEPAAALIQEFTIHTHDKEAVVSAVHVASTVAPSADGDSSSNLGAANSSEQTTEQPCEIQHGMREVNEADKSEHANTRSDPDQEPTAQQAAPATIVLPSDPAPLLGQATSQETSKEEALASAHLSSNQASSEQSDPQAQAPSVTNSEDTIHNIECVSIPTTESEVQPTISLDDAVPTYPFNYASTPAFLSTPPPSMLSIPKPPVNPTNISKYPPSLIVTNITREVILPPVMKPPSLISLKSSQSTFFQASESVVLICSSTLTPRSQHGEDNVNLPTAIPCVAASSSIQTQASLIVPQPTPKAELRPAASIPSRRKLVKRFTNDGYMSPTSAAAKTRILTKPKTRPISNFESQSAAKSLIPVLSRPISCRGHPDVNIAPIRSPKRVLKGVTLVDPTAPPALSTRSSAEGLIEVDSFTLIDKPNKAAHHDNNDFGSAKLRRRLTNSVKDMLQRRHSRTAKLASLSPALKEVPIANDFHFDVDRVMANVSAGHNNSEVGNLTANNN</sequence>
<feature type="compositionally biased region" description="Basic and acidic residues" evidence="1">
    <location>
        <begin position="1560"/>
        <end position="1580"/>
    </location>
</feature>
<feature type="compositionally biased region" description="Polar residues" evidence="1">
    <location>
        <begin position="1282"/>
        <end position="1295"/>
    </location>
</feature>
<feature type="region of interest" description="Disordered" evidence="1">
    <location>
        <begin position="133"/>
        <end position="175"/>
    </location>
</feature>
<feature type="compositionally biased region" description="Polar residues" evidence="1">
    <location>
        <begin position="1698"/>
        <end position="1736"/>
    </location>
</feature>
<feature type="compositionally biased region" description="Polar residues" evidence="1">
    <location>
        <begin position="137"/>
        <end position="175"/>
    </location>
</feature>
<feature type="region of interest" description="Disordered" evidence="1">
    <location>
        <begin position="700"/>
        <end position="728"/>
    </location>
</feature>
<feature type="compositionally biased region" description="Basic and acidic residues" evidence="1">
    <location>
        <begin position="1303"/>
        <end position="1317"/>
    </location>
</feature>
<feature type="compositionally biased region" description="Polar residues" evidence="1">
    <location>
        <begin position="1259"/>
        <end position="1271"/>
    </location>
</feature>
<evidence type="ECO:0000313" key="2">
    <source>
        <dbReference type="EMBL" id="MBW0479582.1"/>
    </source>
</evidence>
<feature type="region of interest" description="Disordered" evidence="1">
    <location>
        <begin position="1790"/>
        <end position="1907"/>
    </location>
</feature>
<dbReference type="OrthoDB" id="2507702at2759"/>
<feature type="compositionally biased region" description="Polar residues" evidence="1">
    <location>
        <begin position="1795"/>
        <end position="1813"/>
    </location>
</feature>
<reference evidence="2" key="1">
    <citation type="submission" date="2021-03" db="EMBL/GenBank/DDBJ databases">
        <title>Draft genome sequence of rust myrtle Austropuccinia psidii MF-1, a brazilian biotype.</title>
        <authorList>
            <person name="Quecine M.C."/>
            <person name="Pachon D.M.R."/>
            <person name="Bonatelli M.L."/>
            <person name="Correr F.H."/>
            <person name="Franceschini L.M."/>
            <person name="Leite T.F."/>
            <person name="Margarido G.R.A."/>
            <person name="Almeida C.A."/>
            <person name="Ferrarezi J.A."/>
            <person name="Labate C.A."/>
        </authorList>
    </citation>
    <scope>NUCLEOTIDE SEQUENCE</scope>
    <source>
        <strain evidence="2">MF-1</strain>
    </source>
</reference>
<evidence type="ECO:0000313" key="3">
    <source>
        <dbReference type="Proteomes" id="UP000765509"/>
    </source>
</evidence>
<keyword evidence="3" id="KW-1185">Reference proteome</keyword>
<comment type="caution">
    <text evidence="2">The sequence shown here is derived from an EMBL/GenBank/DDBJ whole genome shotgun (WGS) entry which is preliminary data.</text>
</comment>
<feature type="compositionally biased region" description="Polar residues" evidence="1">
    <location>
        <begin position="29"/>
        <end position="51"/>
    </location>
</feature>
<name>A0A9Q3CB97_9BASI</name>
<protein>
    <submittedName>
        <fullName evidence="2">Uncharacterized protein</fullName>
    </submittedName>
</protein>
<proteinExistence type="predicted"/>
<feature type="compositionally biased region" description="Polar residues" evidence="1">
    <location>
        <begin position="709"/>
        <end position="722"/>
    </location>
</feature>
<organism evidence="2 3">
    <name type="scientific">Austropuccinia psidii MF-1</name>
    <dbReference type="NCBI Taxonomy" id="1389203"/>
    <lineage>
        <taxon>Eukaryota</taxon>
        <taxon>Fungi</taxon>
        <taxon>Dikarya</taxon>
        <taxon>Basidiomycota</taxon>
        <taxon>Pucciniomycotina</taxon>
        <taxon>Pucciniomycetes</taxon>
        <taxon>Pucciniales</taxon>
        <taxon>Sphaerophragmiaceae</taxon>
        <taxon>Austropuccinia</taxon>
    </lineage>
</organism>
<evidence type="ECO:0000256" key="1">
    <source>
        <dbReference type="SAM" id="MobiDB-lite"/>
    </source>
</evidence>
<feature type="compositionally biased region" description="Low complexity" evidence="1">
    <location>
        <begin position="1843"/>
        <end position="1852"/>
    </location>
</feature>
<feature type="compositionally biased region" description="Basic and acidic residues" evidence="1">
    <location>
        <begin position="1"/>
        <end position="21"/>
    </location>
</feature>
<dbReference type="EMBL" id="AVOT02005639">
    <property type="protein sequence ID" value="MBW0479582.1"/>
    <property type="molecule type" value="Genomic_DNA"/>
</dbReference>
<feature type="compositionally biased region" description="Polar residues" evidence="1">
    <location>
        <begin position="394"/>
        <end position="404"/>
    </location>
</feature>
<feature type="compositionally biased region" description="Basic and acidic residues" evidence="1">
    <location>
        <begin position="1016"/>
        <end position="1025"/>
    </location>
</feature>
<feature type="region of interest" description="Disordered" evidence="1">
    <location>
        <begin position="1253"/>
        <end position="1322"/>
    </location>
</feature>
<feature type="region of interest" description="Disordered" evidence="1">
    <location>
        <begin position="1"/>
        <end position="91"/>
    </location>
</feature>
<feature type="region of interest" description="Disordered" evidence="1">
    <location>
        <begin position="1225"/>
        <end position="1244"/>
    </location>
</feature>
<feature type="compositionally biased region" description="Polar residues" evidence="1">
    <location>
        <begin position="1550"/>
        <end position="1559"/>
    </location>
</feature>
<dbReference type="Proteomes" id="UP000765509">
    <property type="component" value="Unassembled WGS sequence"/>
</dbReference>
<accession>A0A9Q3CB97</accession>
<feature type="compositionally biased region" description="Polar residues" evidence="1">
    <location>
        <begin position="1881"/>
        <end position="1905"/>
    </location>
</feature>
<feature type="region of interest" description="Disordered" evidence="1">
    <location>
        <begin position="989"/>
        <end position="1025"/>
    </location>
</feature>
<feature type="region of interest" description="Disordered" evidence="1">
    <location>
        <begin position="1463"/>
        <end position="1761"/>
    </location>
</feature>
<feature type="region of interest" description="Disordered" evidence="1">
    <location>
        <begin position="389"/>
        <end position="412"/>
    </location>
</feature>
<feature type="compositionally biased region" description="Polar residues" evidence="1">
    <location>
        <begin position="1676"/>
        <end position="1686"/>
    </location>
</feature>